<sequence>MPPSSPPDDDDYVPAWHDYNSDDELQTSDAPSTPPSRRRNYPTRRSAQRTAAPPPSQSWDFMETEHSDGDAHARNVRMHKMAEQISQRTTRIPSPPAPSAFIMPASPDGARNGSISSQFSRQREEGQRLSPAQRRALETWSRQGTPVRAQETPRRDYGRSPEAWDSGRAKRSRKTQQGSPTKNKPQDDTFGPNPLPYFLPLARNTISQTFGYMMVITGSVLGHLQPIISLVIAIGVILWGIRATGQHLTSMIPAPILSPCSLPFASYLPICAPSTPPSTSLSFSALSTAQGALADILRTTHSNADLPYIMKHSESSLRDLRHIVRYSQLPARNEIAHELDGFVDAARGAGAEVVRFYSHLGRAVDHVVYVNKHTMRILNEIDEAEAERGVVGRVVQSVRGVVGRRWEDVIEERLRQEYLLHSVEIGDHLGGLILEAQALLGMLSDLDARLDALSAVLSRSDIEVQGSHEELLAQLWTQFGGNRANRRRTEAQIALLGEVGRGKNEATSRVHEALLQLQKVQAEVEGLREDVGGVESVEGEVGPAGQIEGGERRTRRALPLEAHVKNMLDGVRRLEDARGEVRGREEVAVKRILGMVRDNKGSVEEIEAS</sequence>
<reference evidence="3" key="1">
    <citation type="journal article" date="2020" name="Stud. Mycol.">
        <title>101 Dothideomycetes genomes: a test case for predicting lifestyles and emergence of pathogens.</title>
        <authorList>
            <person name="Haridas S."/>
            <person name="Albert R."/>
            <person name="Binder M."/>
            <person name="Bloem J."/>
            <person name="Labutti K."/>
            <person name="Salamov A."/>
            <person name="Andreopoulos B."/>
            <person name="Baker S."/>
            <person name="Barry K."/>
            <person name="Bills G."/>
            <person name="Bluhm B."/>
            <person name="Cannon C."/>
            <person name="Castanera R."/>
            <person name="Culley D."/>
            <person name="Daum C."/>
            <person name="Ezra D."/>
            <person name="Gonzalez J."/>
            <person name="Henrissat B."/>
            <person name="Kuo A."/>
            <person name="Liang C."/>
            <person name="Lipzen A."/>
            <person name="Lutzoni F."/>
            <person name="Magnuson J."/>
            <person name="Mondo S."/>
            <person name="Nolan M."/>
            <person name="Ohm R."/>
            <person name="Pangilinan J."/>
            <person name="Park H.-J."/>
            <person name="Ramirez L."/>
            <person name="Alfaro M."/>
            <person name="Sun H."/>
            <person name="Tritt A."/>
            <person name="Yoshinaga Y."/>
            <person name="Zwiers L.-H."/>
            <person name="Turgeon B."/>
            <person name="Goodwin S."/>
            <person name="Spatafora J."/>
            <person name="Crous P."/>
            <person name="Grigoriev I."/>
        </authorList>
    </citation>
    <scope>NUCLEOTIDE SEQUENCE</scope>
    <source>
        <strain evidence="3">CBS 262.69</strain>
    </source>
</reference>
<evidence type="ECO:0000256" key="2">
    <source>
        <dbReference type="SAM" id="MobiDB-lite"/>
    </source>
</evidence>
<keyword evidence="4" id="KW-1185">Reference proteome</keyword>
<feature type="region of interest" description="Disordered" evidence="2">
    <location>
        <begin position="1"/>
        <end position="194"/>
    </location>
</feature>
<dbReference type="AlphaFoldDB" id="A0A6G1I1D1"/>
<name>A0A6G1I1D1_9PEZI</name>
<dbReference type="Proteomes" id="UP000799640">
    <property type="component" value="Unassembled WGS sequence"/>
</dbReference>
<organism evidence="3 4">
    <name type="scientific">Trichodelitschia bisporula</name>
    <dbReference type="NCBI Taxonomy" id="703511"/>
    <lineage>
        <taxon>Eukaryota</taxon>
        <taxon>Fungi</taxon>
        <taxon>Dikarya</taxon>
        <taxon>Ascomycota</taxon>
        <taxon>Pezizomycotina</taxon>
        <taxon>Dothideomycetes</taxon>
        <taxon>Dothideomycetes incertae sedis</taxon>
        <taxon>Phaeotrichales</taxon>
        <taxon>Phaeotrichaceae</taxon>
        <taxon>Trichodelitschia</taxon>
    </lineage>
</organism>
<evidence type="ECO:0000313" key="3">
    <source>
        <dbReference type="EMBL" id="KAF2401879.1"/>
    </source>
</evidence>
<dbReference type="EMBL" id="ML996692">
    <property type="protein sequence ID" value="KAF2401879.1"/>
    <property type="molecule type" value="Genomic_DNA"/>
</dbReference>
<feature type="compositionally biased region" description="Basic and acidic residues" evidence="2">
    <location>
        <begin position="63"/>
        <end position="73"/>
    </location>
</feature>
<gene>
    <name evidence="3" type="ORF">EJ06DRAFT_529030</name>
</gene>
<accession>A0A6G1I1D1</accession>
<evidence type="ECO:0000313" key="4">
    <source>
        <dbReference type="Proteomes" id="UP000799640"/>
    </source>
</evidence>
<keyword evidence="1" id="KW-0175">Coiled coil</keyword>
<dbReference type="OrthoDB" id="4179406at2759"/>
<feature type="coiled-coil region" evidence="1">
    <location>
        <begin position="503"/>
        <end position="530"/>
    </location>
</feature>
<proteinExistence type="predicted"/>
<evidence type="ECO:0000256" key="1">
    <source>
        <dbReference type="SAM" id="Coils"/>
    </source>
</evidence>
<protein>
    <submittedName>
        <fullName evidence="3">Uncharacterized protein</fullName>
    </submittedName>
</protein>